<dbReference type="SMART" id="SM01173">
    <property type="entry name" value="DUF4187"/>
    <property type="match status" value="1"/>
</dbReference>
<dbReference type="GeneID" id="106469740"/>
<gene>
    <name evidence="5" type="primary">LOC106469740</name>
</gene>
<proteinExistence type="predicted"/>
<keyword evidence="2" id="KW-1133">Transmembrane helix</keyword>
<keyword evidence="2" id="KW-0812">Transmembrane</keyword>
<evidence type="ECO:0000256" key="2">
    <source>
        <dbReference type="SAM" id="Phobius"/>
    </source>
</evidence>
<protein>
    <submittedName>
        <fullName evidence="5">G patch domain-containing protein 11-like</fullName>
    </submittedName>
</protein>
<dbReference type="Proteomes" id="UP000694941">
    <property type="component" value="Unplaced"/>
</dbReference>
<evidence type="ECO:0000259" key="3">
    <source>
        <dbReference type="SMART" id="SM01173"/>
    </source>
</evidence>
<dbReference type="InterPro" id="IPR025239">
    <property type="entry name" value="DUF4187"/>
</dbReference>
<dbReference type="PANTHER" id="PTHR21032:SF0">
    <property type="entry name" value="G PATCH DOMAIN-CONTAINING PROTEIN 11"/>
    <property type="match status" value="1"/>
</dbReference>
<organism evidence="4 5">
    <name type="scientific">Limulus polyphemus</name>
    <name type="common">Atlantic horseshoe crab</name>
    <dbReference type="NCBI Taxonomy" id="6850"/>
    <lineage>
        <taxon>Eukaryota</taxon>
        <taxon>Metazoa</taxon>
        <taxon>Ecdysozoa</taxon>
        <taxon>Arthropoda</taxon>
        <taxon>Chelicerata</taxon>
        <taxon>Merostomata</taxon>
        <taxon>Xiphosura</taxon>
        <taxon>Limulidae</taxon>
        <taxon>Limulus</taxon>
    </lineage>
</organism>
<feature type="domain" description="DUF4187" evidence="3">
    <location>
        <begin position="185"/>
        <end position="225"/>
    </location>
</feature>
<dbReference type="RefSeq" id="XP_022254004.1">
    <property type="nucleotide sequence ID" value="XM_022398296.1"/>
</dbReference>
<reference evidence="5" key="1">
    <citation type="submission" date="2025-08" db="UniProtKB">
        <authorList>
            <consortium name="RefSeq"/>
        </authorList>
    </citation>
    <scope>IDENTIFICATION</scope>
    <source>
        <tissue evidence="5">Muscle</tissue>
    </source>
</reference>
<dbReference type="PANTHER" id="PTHR21032">
    <property type="entry name" value="G PATCH DOMAIN-CONTAINING PROTEIN 11"/>
    <property type="match status" value="1"/>
</dbReference>
<feature type="compositionally biased region" description="Acidic residues" evidence="1">
    <location>
        <begin position="176"/>
        <end position="189"/>
    </location>
</feature>
<evidence type="ECO:0000256" key="1">
    <source>
        <dbReference type="SAM" id="MobiDB-lite"/>
    </source>
</evidence>
<feature type="region of interest" description="Disordered" evidence="1">
    <location>
        <begin position="169"/>
        <end position="189"/>
    </location>
</feature>
<evidence type="ECO:0000313" key="4">
    <source>
        <dbReference type="Proteomes" id="UP000694941"/>
    </source>
</evidence>
<keyword evidence="2" id="KW-0472">Membrane</keyword>
<accession>A0ABM1TDP8</accession>
<keyword evidence="4" id="KW-1185">Reference proteome</keyword>
<sequence length="225" mass="26001">MKKSDDGLMRKHVRFIKHSSNFDTKTKLAASSLLETLCNLKIILTVHVFLIIFEAVGLKTLIFLLLIDTGIQQPIPLVVKANRTGLGKEAEDKIQAEKKQAFYLAMVKRKAEEAENAKTDFQQYARNKMAQKNLFVDLRNSQKACEQLDKSKDIEVPHEPWFWPYSEVADDNNLSESDDDDDNFEKEEEVELDPSEKLEILTVYLRSIHFYCVWCGTTYEGENFK</sequence>
<name>A0ABM1TDP8_LIMPO</name>
<dbReference type="InterPro" id="IPR039249">
    <property type="entry name" value="GPATCH11"/>
</dbReference>
<dbReference type="Pfam" id="PF13821">
    <property type="entry name" value="DUF4187"/>
    <property type="match status" value="1"/>
</dbReference>
<feature type="transmembrane region" description="Helical" evidence="2">
    <location>
        <begin position="42"/>
        <end position="67"/>
    </location>
</feature>
<evidence type="ECO:0000313" key="5">
    <source>
        <dbReference type="RefSeq" id="XP_022254004.1"/>
    </source>
</evidence>